<evidence type="ECO:0000313" key="3">
    <source>
        <dbReference type="EMBL" id="EOY04309.1"/>
    </source>
</evidence>
<dbReference type="InParanoid" id="A0A061EPR7"/>
<dbReference type="AlphaFoldDB" id="A0A061EPR7"/>
<feature type="region of interest" description="Disordered" evidence="1">
    <location>
        <begin position="28"/>
        <end position="72"/>
    </location>
</feature>
<accession>A0A061EPR7</accession>
<organism evidence="3 4">
    <name type="scientific">Theobroma cacao</name>
    <name type="common">Cacao</name>
    <name type="synonym">Cocoa</name>
    <dbReference type="NCBI Taxonomy" id="3641"/>
    <lineage>
        <taxon>Eukaryota</taxon>
        <taxon>Viridiplantae</taxon>
        <taxon>Streptophyta</taxon>
        <taxon>Embryophyta</taxon>
        <taxon>Tracheophyta</taxon>
        <taxon>Spermatophyta</taxon>
        <taxon>Magnoliopsida</taxon>
        <taxon>eudicotyledons</taxon>
        <taxon>Gunneridae</taxon>
        <taxon>Pentapetalae</taxon>
        <taxon>rosids</taxon>
        <taxon>malvids</taxon>
        <taxon>Malvales</taxon>
        <taxon>Malvaceae</taxon>
        <taxon>Byttnerioideae</taxon>
        <taxon>Theobroma</taxon>
    </lineage>
</organism>
<keyword evidence="2" id="KW-0732">Signal</keyword>
<name>A0A061EPR7_THECC</name>
<dbReference type="Proteomes" id="UP000026915">
    <property type="component" value="Chromosome 4"/>
</dbReference>
<feature type="chain" id="PRO_5001601306" description="Transmembrane protein" evidence="2">
    <location>
        <begin position="24"/>
        <end position="72"/>
    </location>
</feature>
<dbReference type="HOGENOM" id="CLU_2727319_0_0_1"/>
<gene>
    <name evidence="3" type="ORF">TCM_019583</name>
</gene>
<evidence type="ECO:0008006" key="5">
    <source>
        <dbReference type="Google" id="ProtNLM"/>
    </source>
</evidence>
<reference evidence="3 4" key="1">
    <citation type="journal article" date="2013" name="Genome Biol.">
        <title>The genome sequence of the most widely cultivated cacao type and its use to identify candidate genes regulating pod color.</title>
        <authorList>
            <person name="Motamayor J.C."/>
            <person name="Mockaitis K."/>
            <person name="Schmutz J."/>
            <person name="Haiminen N."/>
            <person name="Iii D.L."/>
            <person name="Cornejo O."/>
            <person name="Findley S.D."/>
            <person name="Zheng P."/>
            <person name="Utro F."/>
            <person name="Royaert S."/>
            <person name="Saski C."/>
            <person name="Jenkins J."/>
            <person name="Podicheti R."/>
            <person name="Zhao M."/>
            <person name="Scheffler B.E."/>
            <person name="Stack J.C."/>
            <person name="Feltus F.A."/>
            <person name="Mustiga G.M."/>
            <person name="Amores F."/>
            <person name="Phillips W."/>
            <person name="Marelli J.P."/>
            <person name="May G.D."/>
            <person name="Shapiro H."/>
            <person name="Ma J."/>
            <person name="Bustamante C.D."/>
            <person name="Schnell R.J."/>
            <person name="Main D."/>
            <person name="Gilbert D."/>
            <person name="Parida L."/>
            <person name="Kuhn D.N."/>
        </authorList>
    </citation>
    <scope>NUCLEOTIDE SEQUENCE [LARGE SCALE GENOMIC DNA]</scope>
    <source>
        <strain evidence="4">cv. Matina 1-6</strain>
    </source>
</reference>
<evidence type="ECO:0000256" key="1">
    <source>
        <dbReference type="SAM" id="MobiDB-lite"/>
    </source>
</evidence>
<evidence type="ECO:0000313" key="4">
    <source>
        <dbReference type="Proteomes" id="UP000026915"/>
    </source>
</evidence>
<evidence type="ECO:0000256" key="2">
    <source>
        <dbReference type="SAM" id="SignalP"/>
    </source>
</evidence>
<proteinExistence type="predicted"/>
<dbReference type="EMBL" id="CM001882">
    <property type="protein sequence ID" value="EOY04309.1"/>
    <property type="molecule type" value="Genomic_DNA"/>
</dbReference>
<protein>
    <recommendedName>
        <fullName evidence="5">Transmembrane protein</fullName>
    </recommendedName>
</protein>
<dbReference type="Gramene" id="EOY04309">
    <property type="protein sequence ID" value="EOY04309"/>
    <property type="gene ID" value="TCM_019583"/>
</dbReference>
<feature type="signal peptide" evidence="2">
    <location>
        <begin position="1"/>
        <end position="23"/>
    </location>
</feature>
<sequence>MKALLLVVILSASILFLPLWVEGSPPDFVHRKRQPPPPPECRKANWGGSCHPPRPPGFSKGGPYGRDETPTN</sequence>
<keyword evidence="4" id="KW-1185">Reference proteome</keyword>